<gene>
    <name evidence="6" type="ORF">GCM10023091_36210</name>
</gene>
<reference evidence="7" key="1">
    <citation type="journal article" date="2019" name="Int. J. Syst. Evol. Microbiol.">
        <title>The Global Catalogue of Microorganisms (GCM) 10K type strain sequencing project: providing services to taxonomists for standard genome sequencing and annotation.</title>
        <authorList>
            <consortium name="The Broad Institute Genomics Platform"/>
            <consortium name="The Broad Institute Genome Sequencing Center for Infectious Disease"/>
            <person name="Wu L."/>
            <person name="Ma J."/>
        </authorList>
    </citation>
    <scope>NUCLEOTIDE SEQUENCE [LARGE SCALE GENOMIC DNA]</scope>
    <source>
        <strain evidence="7">JCM 31920</strain>
    </source>
</reference>
<dbReference type="Pfam" id="PF12833">
    <property type="entry name" value="HTH_18"/>
    <property type="match status" value="1"/>
</dbReference>
<evidence type="ECO:0000259" key="5">
    <source>
        <dbReference type="PROSITE" id="PS50835"/>
    </source>
</evidence>
<proteinExistence type="predicted"/>
<evidence type="ECO:0000313" key="7">
    <source>
        <dbReference type="Proteomes" id="UP001501508"/>
    </source>
</evidence>
<dbReference type="Proteomes" id="UP001501508">
    <property type="component" value="Unassembled WGS sequence"/>
</dbReference>
<dbReference type="RefSeq" id="WP_345031808.1">
    <property type="nucleotide sequence ID" value="NZ_BAABEY010000033.1"/>
</dbReference>
<dbReference type="InterPro" id="IPR007110">
    <property type="entry name" value="Ig-like_dom"/>
</dbReference>
<dbReference type="PANTHER" id="PTHR43280">
    <property type="entry name" value="ARAC-FAMILY TRANSCRIPTIONAL REGULATOR"/>
    <property type="match status" value="1"/>
</dbReference>
<name>A0ABP8M9Y3_9BACT</name>
<feature type="domain" description="Ig-like" evidence="5">
    <location>
        <begin position="16"/>
        <end position="79"/>
    </location>
</feature>
<accession>A0ABP8M9Y3</accession>
<dbReference type="PROSITE" id="PS50835">
    <property type="entry name" value="IG_LIKE"/>
    <property type="match status" value="1"/>
</dbReference>
<evidence type="ECO:0000313" key="6">
    <source>
        <dbReference type="EMBL" id="GAA4445101.1"/>
    </source>
</evidence>
<keyword evidence="7" id="KW-1185">Reference proteome</keyword>
<dbReference type="SUPFAM" id="SSF46689">
    <property type="entry name" value="Homeodomain-like"/>
    <property type="match status" value="1"/>
</dbReference>
<dbReference type="InterPro" id="IPR020449">
    <property type="entry name" value="Tscrpt_reg_AraC-type_HTH"/>
</dbReference>
<evidence type="ECO:0000256" key="3">
    <source>
        <dbReference type="ARBA" id="ARBA00023163"/>
    </source>
</evidence>
<protein>
    <submittedName>
        <fullName evidence="6">Helix-turn-helix domain-containing protein</fullName>
    </submittedName>
</protein>
<organism evidence="6 7">
    <name type="scientific">Ravibacter arvi</name>
    <dbReference type="NCBI Taxonomy" id="2051041"/>
    <lineage>
        <taxon>Bacteria</taxon>
        <taxon>Pseudomonadati</taxon>
        <taxon>Bacteroidota</taxon>
        <taxon>Cytophagia</taxon>
        <taxon>Cytophagales</taxon>
        <taxon>Spirosomataceae</taxon>
        <taxon>Ravibacter</taxon>
    </lineage>
</organism>
<evidence type="ECO:0000256" key="1">
    <source>
        <dbReference type="ARBA" id="ARBA00023015"/>
    </source>
</evidence>
<keyword evidence="2" id="KW-0238">DNA-binding</keyword>
<keyword evidence="1" id="KW-0805">Transcription regulation</keyword>
<dbReference type="PRINTS" id="PR00032">
    <property type="entry name" value="HTHARAC"/>
</dbReference>
<feature type="domain" description="HTH araC/xylS-type" evidence="4">
    <location>
        <begin position="163"/>
        <end position="261"/>
    </location>
</feature>
<dbReference type="Gene3D" id="1.10.10.60">
    <property type="entry name" value="Homeodomain-like"/>
    <property type="match status" value="1"/>
</dbReference>
<dbReference type="SMART" id="SM00342">
    <property type="entry name" value="HTH_ARAC"/>
    <property type="match status" value="1"/>
</dbReference>
<comment type="caution">
    <text evidence="6">The sequence shown here is derived from an EMBL/GenBank/DDBJ whole genome shotgun (WGS) entry which is preliminary data.</text>
</comment>
<dbReference type="EMBL" id="BAABEY010000033">
    <property type="protein sequence ID" value="GAA4445101.1"/>
    <property type="molecule type" value="Genomic_DNA"/>
</dbReference>
<dbReference type="PANTHER" id="PTHR43280:SF32">
    <property type="entry name" value="TRANSCRIPTIONAL REGULATORY PROTEIN"/>
    <property type="match status" value="1"/>
</dbReference>
<evidence type="ECO:0000256" key="2">
    <source>
        <dbReference type="ARBA" id="ARBA00023125"/>
    </source>
</evidence>
<dbReference type="InterPro" id="IPR009057">
    <property type="entry name" value="Homeodomain-like_sf"/>
</dbReference>
<dbReference type="PROSITE" id="PS01124">
    <property type="entry name" value="HTH_ARAC_FAMILY_2"/>
    <property type="match status" value="1"/>
</dbReference>
<dbReference type="InterPro" id="IPR018060">
    <property type="entry name" value="HTH_AraC"/>
</dbReference>
<evidence type="ECO:0000259" key="4">
    <source>
        <dbReference type="PROSITE" id="PS01124"/>
    </source>
</evidence>
<sequence length="272" mass="30930">MKDLITIETVEASEFPQQLNSPLYSILLFEGETSLSVDLNEYSCQGKNLLFTSPYQLLSWHRTTAKKVSLLRFHGDFYCIEYHKKEVACNGVLFNNIYQQPFVKVPGPVFEEVSNIILKMKVLAAGVSRYDGQVLRSYLQLILALGSKEKLLQNGEPRPGEIAGFQEVLEKQFRAAKDVAFYSGSFGLSVGAFSKKVKRQYGKSPSKLIQERIVLEAKKLLHLTYKPVKEIAAELGFEDEFYFSRYFKKEVGVSPRKYREDVGISIVAKLSR</sequence>
<keyword evidence="3" id="KW-0804">Transcription</keyword>